<proteinExistence type="predicted"/>
<evidence type="ECO:0000256" key="1">
    <source>
        <dbReference type="SAM" id="MobiDB-lite"/>
    </source>
</evidence>
<dbReference type="EMBL" id="CP046908">
    <property type="protein sequence ID" value="QGZ36202.1"/>
    <property type="molecule type" value="Genomic_DNA"/>
</dbReference>
<sequence>MPLTNRVSADGGLHSLAARGTMMGNRGGRLHDPQTQTLGRARWRSRAWICCVLEFRGRRRKVMGEGYTELFFLDEATAMAAGHRPCFECRRADALRYREAWQRAQGLPAPPSAPEMDRQLHGERTGERTRLAPGDLETLPDGAMVRLGETILTRREGRWLAWSFTGYRPAAPDALTCWPDSPAELLTPPASVAVLAAGFRPLWHHSADSAEGS</sequence>
<evidence type="ECO:0000313" key="2">
    <source>
        <dbReference type="EMBL" id="QGZ36202.1"/>
    </source>
</evidence>
<dbReference type="OrthoDB" id="894286at2"/>
<accession>A0A857CCL5</accession>
<feature type="compositionally biased region" description="Basic and acidic residues" evidence="1">
    <location>
        <begin position="115"/>
        <end position="130"/>
    </location>
</feature>
<dbReference type="RefSeq" id="WP_158195046.1">
    <property type="nucleotide sequence ID" value="NZ_CP046908.1"/>
</dbReference>
<organism evidence="2 3">
    <name type="scientific">Stappia indica</name>
    <dbReference type="NCBI Taxonomy" id="538381"/>
    <lineage>
        <taxon>Bacteria</taxon>
        <taxon>Pseudomonadati</taxon>
        <taxon>Pseudomonadota</taxon>
        <taxon>Alphaproteobacteria</taxon>
        <taxon>Hyphomicrobiales</taxon>
        <taxon>Stappiaceae</taxon>
        <taxon>Stappia</taxon>
    </lineage>
</organism>
<evidence type="ECO:0000313" key="3">
    <source>
        <dbReference type="Proteomes" id="UP000435648"/>
    </source>
</evidence>
<dbReference type="AlphaFoldDB" id="A0A857CCL5"/>
<dbReference type="KEGG" id="siw:GH266_17940"/>
<gene>
    <name evidence="2" type="ORF">GH266_17940</name>
</gene>
<dbReference type="Proteomes" id="UP000435648">
    <property type="component" value="Chromosome"/>
</dbReference>
<reference evidence="2 3" key="1">
    <citation type="submission" date="2019-12" db="EMBL/GenBank/DDBJ databases">
        <title>The genome of Stappia indica PHM037.</title>
        <authorList>
            <person name="Kacar D."/>
            <person name="Galan B."/>
            <person name="Canedo L."/>
            <person name="Rodriguez P."/>
            <person name="de la Calle F."/>
            <person name="Garcia J.L."/>
        </authorList>
    </citation>
    <scope>NUCLEOTIDE SEQUENCE [LARGE SCALE GENOMIC DNA]</scope>
    <source>
        <strain evidence="2 3">PHM037</strain>
    </source>
</reference>
<protein>
    <submittedName>
        <fullName evidence="2">Uncharacterized protein</fullName>
    </submittedName>
</protein>
<feature type="region of interest" description="Disordered" evidence="1">
    <location>
        <begin position="105"/>
        <end position="135"/>
    </location>
</feature>
<name>A0A857CCL5_9HYPH</name>